<protein>
    <submittedName>
        <fullName evidence="3">Uncharacterized protein</fullName>
    </submittedName>
</protein>
<dbReference type="EMBL" id="CP101127">
    <property type="protein sequence ID" value="UTO25794.1"/>
    <property type="molecule type" value="Genomic_DNA"/>
</dbReference>
<reference evidence="2" key="3">
    <citation type="submission" date="2023-04" db="EMBL/GenBank/DDBJ databases">
        <title>Genomes of recent Mycoplasma hyosynoviae isolates 2023.</title>
        <authorList>
            <person name="Spergser J."/>
        </authorList>
    </citation>
    <scope>NUCLEOTIDE SEQUENCE</scope>
    <source>
        <strain evidence="2">SN1J23N</strain>
    </source>
</reference>
<dbReference type="KEGG" id="mhyv:MHSN_02660"/>
<reference evidence="1 4" key="1">
    <citation type="submission" date="2014-06" db="EMBL/GenBank/DDBJ databases">
        <title>The Whole Genome Sequence of Mycoplasma hyosynoviae strain ATCC 27095.</title>
        <authorList>
            <person name="Calcutt M.J."/>
            <person name="Foecking M.F."/>
        </authorList>
    </citation>
    <scope>NUCLEOTIDE SEQUENCE [LARGE SCALE GENOMIC DNA]</scope>
    <source>
        <strain evidence="1 4">M60</strain>
    </source>
</reference>
<evidence type="ECO:0000313" key="5">
    <source>
        <dbReference type="Proteomes" id="UP001059349"/>
    </source>
</evidence>
<dbReference type="Proteomes" id="UP000264882">
    <property type="component" value="Chromosome"/>
</dbReference>
<dbReference type="GeneID" id="75105421"/>
<name>A0A063Y5M9_9BACT</name>
<sequence>MLDTQSANVQQNLSSLYAKKRFIKEYCTAEKFKEGRRLGKFQADKISSLEIFLASLEKDMQKIFIENFIFTNPDSEWYLDYWSKGTYYKRLNEVVNLFLGYIHDRY</sequence>
<dbReference type="NCBIfam" id="NF045770">
    <property type="entry name" value="MPN403_MG284_C"/>
    <property type="match status" value="1"/>
</dbReference>
<gene>
    <name evidence="1" type="ORF">MHSN_02660</name>
    <name evidence="3" type="ORF">NMG93_02870</name>
    <name evidence="2" type="ORF">QJ129_01830</name>
</gene>
<dbReference type="Proteomes" id="UP001233782">
    <property type="component" value="Unassembled WGS sequence"/>
</dbReference>
<dbReference type="EMBL" id="JASBCP010000002">
    <property type="protein sequence ID" value="MDI3047996.1"/>
    <property type="molecule type" value="Genomic_DNA"/>
</dbReference>
<evidence type="ECO:0000313" key="4">
    <source>
        <dbReference type="Proteomes" id="UP000264882"/>
    </source>
</evidence>
<accession>A0A063Y5M9</accession>
<evidence type="ECO:0000313" key="3">
    <source>
        <dbReference type="EMBL" id="UTO25794.1"/>
    </source>
</evidence>
<dbReference type="InterPro" id="IPR058231">
    <property type="entry name" value="MG284-like_C"/>
</dbReference>
<evidence type="ECO:0000313" key="1">
    <source>
        <dbReference type="EMBL" id="ASI54065.1"/>
    </source>
</evidence>
<dbReference type="EMBL" id="CP008748">
    <property type="protein sequence ID" value="ASI54065.1"/>
    <property type="molecule type" value="Genomic_DNA"/>
</dbReference>
<keyword evidence="4" id="KW-1185">Reference proteome</keyword>
<evidence type="ECO:0000313" key="2">
    <source>
        <dbReference type="EMBL" id="MDI3047996.1"/>
    </source>
</evidence>
<organism evidence="3 5">
    <name type="scientific">Metamycoplasma hyosynoviae</name>
    <dbReference type="NCBI Taxonomy" id="29559"/>
    <lineage>
        <taxon>Bacteria</taxon>
        <taxon>Bacillati</taxon>
        <taxon>Mycoplasmatota</taxon>
        <taxon>Mycoplasmoidales</taxon>
        <taxon>Metamycoplasmataceae</taxon>
        <taxon>Metamycoplasma</taxon>
    </lineage>
</organism>
<dbReference type="RefSeq" id="WP_036444754.1">
    <property type="nucleotide sequence ID" value="NZ_CP008748.1"/>
</dbReference>
<dbReference type="AlphaFoldDB" id="A0A063Y5M9"/>
<reference evidence="3" key="2">
    <citation type="submission" date="2022-07" db="EMBL/GenBank/DDBJ databases">
        <title>Complete genome of Mycoplasma hyosynoviae B1.</title>
        <authorList>
            <person name="Spergser J."/>
        </authorList>
    </citation>
    <scope>NUCLEOTIDE SEQUENCE</scope>
    <source>
        <strain evidence="3">B1</strain>
    </source>
</reference>
<proteinExistence type="predicted"/>
<dbReference type="STRING" id="29559.NPL3_03435"/>
<dbReference type="Proteomes" id="UP001059349">
    <property type="component" value="Chromosome"/>
</dbReference>